<keyword evidence="3" id="KW-0548">Nucleotidyltransferase</keyword>
<keyword evidence="9" id="KW-0229">DNA integration</keyword>
<dbReference type="InterPro" id="IPR012337">
    <property type="entry name" value="RNaseH-like_sf"/>
</dbReference>
<dbReference type="FunFam" id="3.30.420.10:FF:000032">
    <property type="entry name" value="Retrovirus-related Pol polyprotein from transposon 297-like Protein"/>
    <property type="match status" value="1"/>
</dbReference>
<dbReference type="InterPro" id="IPR043502">
    <property type="entry name" value="DNA/RNA_pol_sf"/>
</dbReference>
<dbReference type="InterPro" id="IPR055469">
    <property type="entry name" value="DUF7041"/>
</dbReference>
<feature type="compositionally biased region" description="Polar residues" evidence="12">
    <location>
        <begin position="79"/>
        <end position="96"/>
    </location>
</feature>
<dbReference type="GO" id="GO:0003964">
    <property type="term" value="F:RNA-directed DNA polymerase activity"/>
    <property type="evidence" value="ECO:0007669"/>
    <property type="project" value="UniProtKB-KW"/>
</dbReference>
<evidence type="ECO:0000259" key="15">
    <source>
        <dbReference type="PROSITE" id="PS50994"/>
    </source>
</evidence>
<dbReference type="Gene3D" id="3.10.10.10">
    <property type="entry name" value="HIV Type 1 Reverse Transcriptase, subunit A, domain 1"/>
    <property type="match status" value="1"/>
</dbReference>
<dbReference type="FunFam" id="3.30.70.270:FF:000020">
    <property type="entry name" value="Transposon Tf2-6 polyprotein-like Protein"/>
    <property type="match status" value="1"/>
</dbReference>
<feature type="domain" description="Peptidase A2" evidence="13">
    <location>
        <begin position="507"/>
        <end position="579"/>
    </location>
</feature>
<dbReference type="InterPro" id="IPR050951">
    <property type="entry name" value="Retrovirus_Pol_polyprotein"/>
</dbReference>
<evidence type="ECO:0000256" key="9">
    <source>
        <dbReference type="ARBA" id="ARBA00022908"/>
    </source>
</evidence>
<feature type="region of interest" description="Disordered" evidence="12">
    <location>
        <begin position="1"/>
        <end position="33"/>
    </location>
</feature>
<evidence type="ECO:0000313" key="17">
    <source>
        <dbReference type="Proteomes" id="UP001627154"/>
    </source>
</evidence>
<evidence type="ECO:0000259" key="14">
    <source>
        <dbReference type="PROSITE" id="PS50878"/>
    </source>
</evidence>
<feature type="region of interest" description="Disordered" evidence="12">
    <location>
        <begin position="56"/>
        <end position="100"/>
    </location>
</feature>
<evidence type="ECO:0000256" key="10">
    <source>
        <dbReference type="ARBA" id="ARBA00022918"/>
    </source>
</evidence>
<dbReference type="Gene3D" id="3.30.420.10">
    <property type="entry name" value="Ribonuclease H-like superfamily/Ribonuclease H"/>
    <property type="match status" value="1"/>
</dbReference>
<dbReference type="GO" id="GO:0016787">
    <property type="term" value="F:hydrolase activity"/>
    <property type="evidence" value="ECO:0007669"/>
    <property type="project" value="UniProtKB-KW"/>
</dbReference>
<dbReference type="SUPFAM" id="SSF50630">
    <property type="entry name" value="Acid proteases"/>
    <property type="match status" value="1"/>
</dbReference>
<dbReference type="GO" id="GO:0004519">
    <property type="term" value="F:endonuclease activity"/>
    <property type="evidence" value="ECO:0007669"/>
    <property type="project" value="UniProtKB-KW"/>
</dbReference>
<keyword evidence="5" id="KW-0255">Endonuclease</keyword>
<keyword evidence="17" id="KW-1185">Reference proteome</keyword>
<proteinExistence type="predicted"/>
<feature type="region of interest" description="Disordered" evidence="12">
    <location>
        <begin position="436"/>
        <end position="459"/>
    </location>
</feature>
<gene>
    <name evidence="16" type="ORF">TKK_017642</name>
</gene>
<dbReference type="InterPro" id="IPR036397">
    <property type="entry name" value="RNaseH_sf"/>
</dbReference>
<accession>A0ABD2W1W8</accession>
<dbReference type="PROSITE" id="PS00141">
    <property type="entry name" value="ASP_PROTEASE"/>
    <property type="match status" value="1"/>
</dbReference>
<evidence type="ECO:0000256" key="5">
    <source>
        <dbReference type="ARBA" id="ARBA00022759"/>
    </source>
</evidence>
<dbReference type="InterPro" id="IPR001584">
    <property type="entry name" value="Integrase_cat-core"/>
</dbReference>
<dbReference type="Proteomes" id="UP001627154">
    <property type="component" value="Unassembled WGS sequence"/>
</dbReference>
<dbReference type="PROSITE" id="PS50878">
    <property type="entry name" value="RT_POL"/>
    <property type="match status" value="1"/>
</dbReference>
<dbReference type="InterPro" id="IPR001995">
    <property type="entry name" value="Peptidase_A2_cat"/>
</dbReference>
<feature type="domain" description="Integrase catalytic" evidence="15">
    <location>
        <begin position="1224"/>
        <end position="1394"/>
    </location>
</feature>
<evidence type="ECO:0000256" key="12">
    <source>
        <dbReference type="SAM" id="MobiDB-lite"/>
    </source>
</evidence>
<evidence type="ECO:0000256" key="6">
    <source>
        <dbReference type="ARBA" id="ARBA00022801"/>
    </source>
</evidence>
<dbReference type="PROSITE" id="PS50175">
    <property type="entry name" value="ASP_PROT_RETROV"/>
    <property type="match status" value="1"/>
</dbReference>
<keyword evidence="7" id="KW-0460">Magnesium</keyword>
<dbReference type="InterPro" id="IPR041577">
    <property type="entry name" value="RT_RNaseH_2"/>
</dbReference>
<dbReference type="CDD" id="cd09274">
    <property type="entry name" value="RNase_HI_RT_Ty3"/>
    <property type="match status" value="1"/>
</dbReference>
<evidence type="ECO:0000256" key="8">
    <source>
        <dbReference type="ARBA" id="ARBA00022884"/>
    </source>
</evidence>
<keyword evidence="8" id="KW-0694">RNA-binding</keyword>
<dbReference type="GO" id="GO:0015074">
    <property type="term" value="P:DNA integration"/>
    <property type="evidence" value="ECO:0007669"/>
    <property type="project" value="UniProtKB-KW"/>
</dbReference>
<evidence type="ECO:0000256" key="2">
    <source>
        <dbReference type="ARBA" id="ARBA00022679"/>
    </source>
</evidence>
<dbReference type="GO" id="GO:0042575">
    <property type="term" value="C:DNA polymerase complex"/>
    <property type="evidence" value="ECO:0007669"/>
    <property type="project" value="UniProtKB-ARBA"/>
</dbReference>
<keyword evidence="6" id="KW-0378">Hydrolase</keyword>
<keyword evidence="4" id="KW-0540">Nuclease</keyword>
<feature type="domain" description="Reverse transcriptase" evidence="14">
    <location>
        <begin position="682"/>
        <end position="860"/>
    </location>
</feature>
<evidence type="ECO:0000256" key="4">
    <source>
        <dbReference type="ARBA" id="ARBA00022722"/>
    </source>
</evidence>
<organism evidence="16 17">
    <name type="scientific">Trichogramma kaykai</name>
    <dbReference type="NCBI Taxonomy" id="54128"/>
    <lineage>
        <taxon>Eukaryota</taxon>
        <taxon>Metazoa</taxon>
        <taxon>Ecdysozoa</taxon>
        <taxon>Arthropoda</taxon>
        <taxon>Hexapoda</taxon>
        <taxon>Insecta</taxon>
        <taxon>Pterygota</taxon>
        <taxon>Neoptera</taxon>
        <taxon>Endopterygota</taxon>
        <taxon>Hymenoptera</taxon>
        <taxon>Apocrita</taxon>
        <taxon>Proctotrupomorpha</taxon>
        <taxon>Chalcidoidea</taxon>
        <taxon>Trichogrammatidae</taxon>
        <taxon>Trichogramma</taxon>
    </lineage>
</organism>
<dbReference type="FunFam" id="2.40.70.10:FF:000130">
    <property type="entry name" value="Retrovirus-related Pol polyprotein from transposon opus-like Protein"/>
    <property type="match status" value="1"/>
</dbReference>
<dbReference type="SUPFAM" id="SSF56672">
    <property type="entry name" value="DNA/RNA polymerases"/>
    <property type="match status" value="1"/>
</dbReference>
<dbReference type="Pfam" id="PF23055">
    <property type="entry name" value="DUF7041"/>
    <property type="match status" value="1"/>
</dbReference>
<name>A0ABD2W1W8_9HYME</name>
<evidence type="ECO:0000256" key="3">
    <source>
        <dbReference type="ARBA" id="ARBA00022695"/>
    </source>
</evidence>
<dbReference type="Pfam" id="PF00078">
    <property type="entry name" value="RVT_1"/>
    <property type="match status" value="1"/>
</dbReference>
<keyword evidence="11" id="KW-0511">Multifunctional enzyme</keyword>
<dbReference type="PANTHER" id="PTHR37984">
    <property type="entry name" value="PROTEIN CBG26694"/>
    <property type="match status" value="1"/>
</dbReference>
<feature type="compositionally biased region" description="Basic and acidic residues" evidence="12">
    <location>
        <begin position="441"/>
        <end position="450"/>
    </location>
</feature>
<dbReference type="InterPro" id="IPR001969">
    <property type="entry name" value="Aspartic_peptidase_AS"/>
</dbReference>
<dbReference type="Pfam" id="PF17921">
    <property type="entry name" value="Integrase_H2C2"/>
    <property type="match status" value="1"/>
</dbReference>
<evidence type="ECO:0000256" key="7">
    <source>
        <dbReference type="ARBA" id="ARBA00022842"/>
    </source>
</evidence>
<feature type="compositionally biased region" description="Low complexity" evidence="12">
    <location>
        <begin position="56"/>
        <end position="78"/>
    </location>
</feature>
<dbReference type="InterPro" id="IPR043128">
    <property type="entry name" value="Rev_trsase/Diguanyl_cyclase"/>
</dbReference>
<dbReference type="EMBL" id="JBJJXI010000141">
    <property type="protein sequence ID" value="KAL3387065.1"/>
    <property type="molecule type" value="Genomic_DNA"/>
</dbReference>
<evidence type="ECO:0000256" key="1">
    <source>
        <dbReference type="ARBA" id="ARBA00012493"/>
    </source>
</evidence>
<dbReference type="InterPro" id="IPR021109">
    <property type="entry name" value="Peptidase_aspartic_dom_sf"/>
</dbReference>
<dbReference type="InterPro" id="IPR000477">
    <property type="entry name" value="RT_dom"/>
</dbReference>
<dbReference type="CDD" id="cd01647">
    <property type="entry name" value="RT_LTR"/>
    <property type="match status" value="1"/>
</dbReference>
<dbReference type="PANTHER" id="PTHR37984:SF5">
    <property type="entry name" value="PROTEIN NYNRIN-LIKE"/>
    <property type="match status" value="1"/>
</dbReference>
<dbReference type="PROSITE" id="PS50994">
    <property type="entry name" value="INTEGRASE"/>
    <property type="match status" value="1"/>
</dbReference>
<keyword evidence="2" id="KW-0808">Transferase</keyword>
<keyword evidence="10" id="KW-0695">RNA-directed DNA polymerase</keyword>
<evidence type="ECO:0000259" key="13">
    <source>
        <dbReference type="PROSITE" id="PS50175"/>
    </source>
</evidence>
<dbReference type="GO" id="GO:0003723">
    <property type="term" value="F:RNA binding"/>
    <property type="evidence" value="ECO:0007669"/>
    <property type="project" value="UniProtKB-KW"/>
</dbReference>
<dbReference type="EC" id="2.7.7.49" evidence="1"/>
<dbReference type="SUPFAM" id="SSF53098">
    <property type="entry name" value="Ribonuclease H-like"/>
    <property type="match status" value="1"/>
</dbReference>
<dbReference type="Gene3D" id="1.10.340.70">
    <property type="match status" value="1"/>
</dbReference>
<comment type="caution">
    <text evidence="16">The sequence shown here is derived from an EMBL/GenBank/DDBJ whole genome shotgun (WGS) entry which is preliminary data.</text>
</comment>
<feature type="compositionally biased region" description="Basic and acidic residues" evidence="12">
    <location>
        <begin position="1"/>
        <end position="18"/>
    </location>
</feature>
<evidence type="ECO:0000256" key="11">
    <source>
        <dbReference type="ARBA" id="ARBA00023268"/>
    </source>
</evidence>
<dbReference type="Pfam" id="PF00665">
    <property type="entry name" value="rve"/>
    <property type="match status" value="1"/>
</dbReference>
<reference evidence="16 17" key="1">
    <citation type="journal article" date="2024" name="bioRxiv">
        <title>A reference genome for Trichogramma kaykai: A tiny desert-dwelling parasitoid wasp with competing sex-ratio distorters.</title>
        <authorList>
            <person name="Culotta J."/>
            <person name="Lindsey A.R."/>
        </authorList>
    </citation>
    <scope>NUCLEOTIDE SEQUENCE [LARGE SCALE GENOMIC DNA]</scope>
    <source>
        <strain evidence="16 17">KSX58</strain>
    </source>
</reference>
<dbReference type="Gene3D" id="3.30.70.270">
    <property type="match status" value="2"/>
</dbReference>
<dbReference type="Pfam" id="PF17919">
    <property type="entry name" value="RT_RNaseH_2"/>
    <property type="match status" value="1"/>
</dbReference>
<protein>
    <recommendedName>
        <fullName evidence="1">RNA-directed DNA polymerase</fullName>
        <ecNumber evidence="1">2.7.7.49</ecNumber>
    </recommendedName>
</protein>
<sequence length="1394" mass="155310">MAPPLDPKDTDRSDDKNKSIMSDDEEPTEREAELQAKLRQTEEKLALLQFQFSSLQEQQANSASQSQPHSSSSSGAVQTLNESTLDTKPPSSTSDAFSWPRATLPAGKNFKFQNTPPTYRFNLNPAANIFVSNGSGVSSATSSFESTSSVFAGASLSSTTTTTTGFSQPLPSFGASNDQQPLFTSFAGFQQSALADAASSQTPRFADPPSFQQMLPPTANGQAAFDTSFTPASPRYSNRPIKMPQFFLHDPILWFKLLESELLMLGITDDHLRYCSVITHCGADVCKRVSAFLKSLPDTEPNKYGKLKQHLIDKFSQSVHQRMEQLLTGVSLDGKKPSELYTEMSALAQGHVPEDTVLLLWYRHLPQQLVIALDEAVTSANAAQAIAKADRLHERLKHSPSTQICSLSNSEPGLSLNESLFNRFADTVVAAISTKLNPRSRSTERQDKPRASRPSSKARYGDNRDLCYYHHKHQEKARKCSDPLCEVNLSGSSNSKRLFLLDNRSQALFLIDTGAEVSVLPKCQSDDSPPSSLVLYAANGTTIATYGSKVVALDFGLRRDFFWSFLCADVPYPIMGADAFAHFDLLPDLKRCQIIDNITKLTAKGQLASASLTGISVLDPLHPLAHLLNKCPQAFRPSTPNGTRVTAICHTLQTTGEPIAQKARRLTPEKLKAVRLQFKVWCDEGTCRPSNSPWASPIHIVPKKTPGEFRVCGDYRKFNAVTAPNKYPVPNLKDFTNILSGKSVFSTLDLHQAFNQIPMAPEDVPKTALITPIGLFEFLYMPYGLRNASQTFQRFINEALGDLPFTFVYIDDVLVASASAEEHEKNLELVLARLHKFNLRLNVDKCTFAKSEVTFLSHTVSAKGFVPLKEKVQAIVDFPQPRNIDELRRFLGLLNFYRPFIRHAASLSAPLTTLVTGQKKKDLTPILWSQEATQTFLDCKSALVNATQLSFPQENAQLRLVTDASTIAAGASLEQLTDRGWQPLGFFSKKFSSGQRKYAPYDLELTAIYMAIKYFHSQLEGQDFDVWCDHKPLQYAFVQAPEHAPIVRQRQLAYISQYTTSIKYLPGLENSVADALSRMQTNEDQAQSTSQNSSVDAFALPTSISLKKLAEEQAQDEQLHMIISDPSFPLALQKGTYPVDNQALTIYYNLANDSIRSYVPVSLRREVFDIYHRLAIPGPSATNKLIRRKFVWPKMSKDIAQWVKHCLACQQAKISRHTKLAPAKFTLPDDRFSHVHLDIVTLVPSEGFSHVLTMIDRYARWPEAVPIADMQATTVARAFIDTWVARYGAPEVITTDQGLQFESELFVHLCKLLGTNKTRTTPYHPQCNGILERWHRDFKSALMCFESDESWTKILPLVMLGLRTRVCSDINASPAEIVFGSTLRLPGEFFSDQD</sequence>
<dbReference type="InterPro" id="IPR041588">
    <property type="entry name" value="Integrase_H2C2"/>
</dbReference>
<evidence type="ECO:0000313" key="16">
    <source>
        <dbReference type="EMBL" id="KAL3387065.1"/>
    </source>
</evidence>